<dbReference type="InterPro" id="IPR032623">
    <property type="entry name" value="FecR_N"/>
</dbReference>
<protein>
    <submittedName>
        <fullName evidence="3">FecR domain-containing protein</fullName>
    </submittedName>
</protein>
<feature type="domain" description="FecR N-terminal" evidence="2">
    <location>
        <begin position="19"/>
        <end position="60"/>
    </location>
</feature>
<dbReference type="Pfam" id="PF04773">
    <property type="entry name" value="FecR"/>
    <property type="match status" value="1"/>
</dbReference>
<evidence type="ECO:0000259" key="1">
    <source>
        <dbReference type="Pfam" id="PF04773"/>
    </source>
</evidence>
<dbReference type="InterPro" id="IPR006860">
    <property type="entry name" value="FecR"/>
</dbReference>
<dbReference type="InterPro" id="IPR012373">
    <property type="entry name" value="Ferrdict_sens_TM"/>
</dbReference>
<accession>A0ABX8N3G3</accession>
<feature type="domain" description="FecR protein" evidence="1">
    <location>
        <begin position="116"/>
        <end position="204"/>
    </location>
</feature>
<sequence>MNSQSPLLDPATGDDIGYQANAWFALLHGGAPSAQQRDAWAAWMAADTRHAEAYAELEQLWALSALLKPQPVTAAPAAPQLSRRRFVSMGLAAGVAALAAGTGTLWLKGVDAPFADLRTAVGERRVVQLPDGSTLEMAGHTALNLDFSATRRAVELLHGQAYFSVRPSDAGDFSISTKAGQLRTAEAEFCLSCEHAEAQLAVSRKQVQVLTASQQTELGEGLALRFSKAATGDIQHAELEQALAWRSGRLVFFNEPLATVVDELQRWRQGRIFIMDKQLAARRVSLILNLEHPEQMLDVLSRALAVRTTRYTELVTLLYPA</sequence>
<dbReference type="PANTHER" id="PTHR30273:SF2">
    <property type="entry name" value="PROTEIN FECR"/>
    <property type="match status" value="1"/>
</dbReference>
<name>A0ABX8N3G3_9PSED</name>
<organism evidence="3 4">
    <name type="scientific">Pseudomonas fakonensis</name>
    <dbReference type="NCBI Taxonomy" id="2842355"/>
    <lineage>
        <taxon>Bacteria</taxon>
        <taxon>Pseudomonadati</taxon>
        <taxon>Pseudomonadota</taxon>
        <taxon>Gammaproteobacteria</taxon>
        <taxon>Pseudomonadales</taxon>
        <taxon>Pseudomonadaceae</taxon>
        <taxon>Pseudomonas</taxon>
    </lineage>
</organism>
<dbReference type="Pfam" id="PF16220">
    <property type="entry name" value="DUF4880"/>
    <property type="match status" value="1"/>
</dbReference>
<dbReference type="PIRSF" id="PIRSF018266">
    <property type="entry name" value="FecR"/>
    <property type="match status" value="1"/>
</dbReference>
<evidence type="ECO:0000259" key="2">
    <source>
        <dbReference type="Pfam" id="PF16220"/>
    </source>
</evidence>
<evidence type="ECO:0000313" key="3">
    <source>
        <dbReference type="EMBL" id="QXH49848.1"/>
    </source>
</evidence>
<keyword evidence="4" id="KW-1185">Reference proteome</keyword>
<dbReference type="EMBL" id="CP077076">
    <property type="protein sequence ID" value="QXH49848.1"/>
    <property type="molecule type" value="Genomic_DNA"/>
</dbReference>
<dbReference type="RefSeq" id="WP_217839454.1">
    <property type="nucleotide sequence ID" value="NZ_CP077076.1"/>
</dbReference>
<reference evidence="3" key="1">
    <citation type="journal article" date="2021" name="Microorganisms">
        <title>The Ever-Expanding Pseudomonas Genus: Description of 43 New Species and Partition of the Pseudomonas putida Group.</title>
        <authorList>
            <person name="Girard L."/>
            <person name="Lood C."/>
            <person name="Hofte M."/>
            <person name="Vandamme P."/>
            <person name="Rokni-Zadeh H."/>
            <person name="van Noort V."/>
            <person name="Lavigne R."/>
            <person name="De Mot R."/>
        </authorList>
    </citation>
    <scope>NUCLEOTIDE SEQUENCE</scope>
    <source>
        <strain evidence="3">COW40</strain>
    </source>
</reference>
<dbReference type="PANTHER" id="PTHR30273">
    <property type="entry name" value="PERIPLASMIC SIGNAL SENSOR AND SIGMA FACTOR ACTIVATOR FECR-RELATED"/>
    <property type="match status" value="1"/>
</dbReference>
<proteinExistence type="predicted"/>
<gene>
    <name evidence="3" type="ORF">KSS94_18100</name>
</gene>
<evidence type="ECO:0000313" key="4">
    <source>
        <dbReference type="Proteomes" id="UP001046350"/>
    </source>
</evidence>
<dbReference type="Proteomes" id="UP001046350">
    <property type="component" value="Chromosome"/>
</dbReference>